<dbReference type="InterPro" id="IPR003658">
    <property type="entry name" value="Anti-sigma_ant"/>
</dbReference>
<evidence type="ECO:0000256" key="2">
    <source>
        <dbReference type="RuleBase" id="RU003749"/>
    </source>
</evidence>
<dbReference type="EMBL" id="RQFP01000001">
    <property type="protein sequence ID" value="TGK97056.1"/>
    <property type="molecule type" value="Genomic_DNA"/>
</dbReference>
<reference evidence="4" key="1">
    <citation type="journal article" date="2019" name="PLoS Negl. Trop. Dis.">
        <title>Revisiting the worldwide diversity of Leptospira species in the environment.</title>
        <authorList>
            <person name="Vincent A.T."/>
            <person name="Schiettekatte O."/>
            <person name="Bourhy P."/>
            <person name="Veyrier F.J."/>
            <person name="Picardeau M."/>
        </authorList>
    </citation>
    <scope>NUCLEOTIDE SEQUENCE [LARGE SCALE GENOMIC DNA]</scope>
    <source>
        <strain evidence="4">201800277</strain>
    </source>
</reference>
<protein>
    <recommendedName>
        <fullName evidence="2">Anti-sigma factor antagonist</fullName>
    </recommendedName>
</protein>
<dbReference type="Proteomes" id="UP000297891">
    <property type="component" value="Unassembled WGS sequence"/>
</dbReference>
<comment type="similarity">
    <text evidence="1 2">Belongs to the anti-sigma-factor antagonist family.</text>
</comment>
<dbReference type="Pfam" id="PF01740">
    <property type="entry name" value="STAS"/>
    <property type="match status" value="1"/>
</dbReference>
<dbReference type="AlphaFoldDB" id="A0A2M9XZU0"/>
<dbReference type="OrthoDB" id="9796601at2"/>
<dbReference type="PROSITE" id="PS50801">
    <property type="entry name" value="STAS"/>
    <property type="match status" value="1"/>
</dbReference>
<keyword evidence="5" id="KW-1185">Reference proteome</keyword>
<dbReference type="PANTHER" id="PTHR33495:SF2">
    <property type="entry name" value="ANTI-SIGMA FACTOR ANTAGONIST TM_1081-RELATED"/>
    <property type="match status" value="1"/>
</dbReference>
<dbReference type="Gene3D" id="3.30.750.24">
    <property type="entry name" value="STAS domain"/>
    <property type="match status" value="1"/>
</dbReference>
<evidence type="ECO:0000313" key="5">
    <source>
        <dbReference type="Proteomes" id="UP000297891"/>
    </source>
</evidence>
<dbReference type="CDD" id="cd07043">
    <property type="entry name" value="STAS_anti-anti-sigma_factors"/>
    <property type="match status" value="1"/>
</dbReference>
<dbReference type="InterPro" id="IPR036513">
    <property type="entry name" value="STAS_dom_sf"/>
</dbReference>
<evidence type="ECO:0000259" key="3">
    <source>
        <dbReference type="PROSITE" id="PS50801"/>
    </source>
</evidence>
<comment type="caution">
    <text evidence="4">The sequence shown here is derived from an EMBL/GenBank/DDBJ whole genome shotgun (WGS) entry which is preliminary data.</text>
</comment>
<dbReference type="SUPFAM" id="SSF52091">
    <property type="entry name" value="SpoIIaa-like"/>
    <property type="match status" value="1"/>
</dbReference>
<dbReference type="GO" id="GO:0043856">
    <property type="term" value="F:anti-sigma factor antagonist activity"/>
    <property type="evidence" value="ECO:0007669"/>
    <property type="project" value="InterPro"/>
</dbReference>
<dbReference type="InterPro" id="IPR002645">
    <property type="entry name" value="STAS_dom"/>
</dbReference>
<gene>
    <name evidence="4" type="ORF">EHQ30_10845</name>
</gene>
<name>A0A2M9XZU0_9LEPT</name>
<evidence type="ECO:0000256" key="1">
    <source>
        <dbReference type="ARBA" id="ARBA00009013"/>
    </source>
</evidence>
<dbReference type="NCBIfam" id="TIGR00377">
    <property type="entry name" value="ant_ant_sig"/>
    <property type="match status" value="1"/>
</dbReference>
<sequence length="119" mass="13657">MLILSHRQENHLLLSIQRDVLMENSREFYQEFEKAIESQNFGKLTMDFHSVKFLDSSGIGAVIKASSALHNRGVEIFVTNLNKNLNSVFRLSGLNHILSILTLDEYLSKFPEFQKTLEA</sequence>
<dbReference type="PANTHER" id="PTHR33495">
    <property type="entry name" value="ANTI-SIGMA FACTOR ANTAGONIST TM_1081-RELATED-RELATED"/>
    <property type="match status" value="1"/>
</dbReference>
<proteinExistence type="inferred from homology"/>
<accession>A0A2M9XZU0</accession>
<organism evidence="4 5">
    <name type="scientific">Leptospira brenneri</name>
    <dbReference type="NCBI Taxonomy" id="2023182"/>
    <lineage>
        <taxon>Bacteria</taxon>
        <taxon>Pseudomonadati</taxon>
        <taxon>Spirochaetota</taxon>
        <taxon>Spirochaetia</taxon>
        <taxon>Leptospirales</taxon>
        <taxon>Leptospiraceae</taxon>
        <taxon>Leptospira</taxon>
    </lineage>
</organism>
<feature type="domain" description="STAS" evidence="3">
    <location>
        <begin position="1"/>
        <end position="119"/>
    </location>
</feature>
<evidence type="ECO:0000313" key="4">
    <source>
        <dbReference type="EMBL" id="TGK97056.1"/>
    </source>
</evidence>